<feature type="transmembrane region" description="Helical" evidence="6">
    <location>
        <begin position="110"/>
        <end position="127"/>
    </location>
</feature>
<dbReference type="NCBIfam" id="NF041756">
    <property type="entry name" value="EfeU"/>
    <property type="match status" value="1"/>
</dbReference>
<dbReference type="GO" id="GO:0015093">
    <property type="term" value="F:ferrous iron transmembrane transporter activity"/>
    <property type="evidence" value="ECO:0007669"/>
    <property type="project" value="TreeGrafter"/>
</dbReference>
<dbReference type="OrthoDB" id="7260758at2"/>
<organism evidence="7 8">
    <name type="scientific">Saccharopolyspora hirsuta</name>
    <dbReference type="NCBI Taxonomy" id="1837"/>
    <lineage>
        <taxon>Bacteria</taxon>
        <taxon>Bacillati</taxon>
        <taxon>Actinomycetota</taxon>
        <taxon>Actinomycetes</taxon>
        <taxon>Pseudonocardiales</taxon>
        <taxon>Pseudonocardiaceae</taxon>
        <taxon>Saccharopolyspora</taxon>
    </lineage>
</organism>
<feature type="transmembrane region" description="Helical" evidence="6">
    <location>
        <begin position="147"/>
        <end position="168"/>
    </location>
</feature>
<feature type="transmembrane region" description="Helical" evidence="6">
    <location>
        <begin position="35"/>
        <end position="59"/>
    </location>
</feature>
<comment type="caution">
    <text evidence="7">The sequence shown here is derived from an EMBL/GenBank/DDBJ whole genome shotgun (WGS) entry which is preliminary data.</text>
</comment>
<evidence type="ECO:0000256" key="2">
    <source>
        <dbReference type="ARBA" id="ARBA00008333"/>
    </source>
</evidence>
<protein>
    <submittedName>
        <fullName evidence="7">Iron transporter</fullName>
    </submittedName>
</protein>
<dbReference type="RefSeq" id="WP_150070061.1">
    <property type="nucleotide sequence ID" value="NZ_VWPH01000016.1"/>
</dbReference>
<feature type="transmembrane region" description="Helical" evidence="6">
    <location>
        <begin position="71"/>
        <end position="90"/>
    </location>
</feature>
<feature type="transmembrane region" description="Helical" evidence="6">
    <location>
        <begin position="245"/>
        <end position="263"/>
    </location>
</feature>
<comment type="subcellular location">
    <subcellularLocation>
        <location evidence="1">Membrane</location>
        <topology evidence="1">Multi-pass membrane protein</topology>
    </subcellularLocation>
</comment>
<sequence>MLLSNALIGLREGLEAVLVVSILVAFLVRTERRRALPLVWIGVAVAVVLSVGLGAVLTYTAASLSFEAQEAFGGIASIIAVVFVTGMIFWMRRAGRTLAAQLRDRLDDALQLGPGAVIAVAFLAVAREGMETAVFFFSSVQSAGGGTVLPLVGFVIGIALSVLLGFLLYAGAVRIDLSKFFTATGVLLVFVAAGVLAYGLHDLQEAGLLPGLHTLAFDASAYVPPTSWYGALLKGIFNFSPQTTVLEAIAWLGYALVVLPLFLRPHRRAVRPAPISSEVTE</sequence>
<name>A0A5M7BH26_SACHI</name>
<keyword evidence="4 6" id="KW-1133">Transmembrane helix</keyword>
<dbReference type="PANTHER" id="PTHR31632:SF2">
    <property type="entry name" value="PLASMA MEMBRANE IRON PERMEASE"/>
    <property type="match status" value="1"/>
</dbReference>
<evidence type="ECO:0000256" key="5">
    <source>
        <dbReference type="ARBA" id="ARBA00023136"/>
    </source>
</evidence>
<dbReference type="GO" id="GO:0033573">
    <property type="term" value="C:high-affinity iron permease complex"/>
    <property type="evidence" value="ECO:0007669"/>
    <property type="project" value="InterPro"/>
</dbReference>
<comment type="similarity">
    <text evidence="2">Belongs to the oxidase-dependent Fe transporter (OFeT) (TC 9.A.10.1) family.</text>
</comment>
<gene>
    <name evidence="7" type="ORF">F1721_29350</name>
</gene>
<evidence type="ECO:0000256" key="4">
    <source>
        <dbReference type="ARBA" id="ARBA00022989"/>
    </source>
</evidence>
<dbReference type="EMBL" id="VWPH01000016">
    <property type="protein sequence ID" value="KAA5827094.1"/>
    <property type="molecule type" value="Genomic_DNA"/>
</dbReference>
<evidence type="ECO:0000313" key="8">
    <source>
        <dbReference type="Proteomes" id="UP000323946"/>
    </source>
</evidence>
<feature type="transmembrane region" description="Helical" evidence="6">
    <location>
        <begin position="180"/>
        <end position="200"/>
    </location>
</feature>
<feature type="transmembrane region" description="Helical" evidence="6">
    <location>
        <begin position="6"/>
        <end position="28"/>
    </location>
</feature>
<reference evidence="7 8" key="1">
    <citation type="submission" date="2019-09" db="EMBL/GenBank/DDBJ databases">
        <title>Draft genome sequence of the thermophilic Saccharopolyspora hirsuta VKM Ac-666T.</title>
        <authorList>
            <person name="Lobastova T.G."/>
            <person name="Fokina V."/>
            <person name="Bragin E.Y."/>
            <person name="Shtratnikova V.Y."/>
            <person name="Starodumova I.P."/>
            <person name="Tarlachkov S.V."/>
            <person name="Donova M.V."/>
        </authorList>
    </citation>
    <scope>NUCLEOTIDE SEQUENCE [LARGE SCALE GENOMIC DNA]</scope>
    <source>
        <strain evidence="7 8">VKM Ac-666</strain>
    </source>
</reference>
<evidence type="ECO:0000256" key="3">
    <source>
        <dbReference type="ARBA" id="ARBA00022692"/>
    </source>
</evidence>
<dbReference type="PANTHER" id="PTHR31632">
    <property type="entry name" value="IRON TRANSPORTER FTH1"/>
    <property type="match status" value="1"/>
</dbReference>
<keyword evidence="5 6" id="KW-0472">Membrane</keyword>
<evidence type="ECO:0000256" key="6">
    <source>
        <dbReference type="SAM" id="Phobius"/>
    </source>
</evidence>
<dbReference type="AlphaFoldDB" id="A0A5M7BH26"/>
<keyword evidence="3 6" id="KW-0812">Transmembrane</keyword>
<keyword evidence="8" id="KW-1185">Reference proteome</keyword>
<evidence type="ECO:0000313" key="7">
    <source>
        <dbReference type="EMBL" id="KAA5827094.1"/>
    </source>
</evidence>
<dbReference type="Proteomes" id="UP000323946">
    <property type="component" value="Unassembled WGS sequence"/>
</dbReference>
<dbReference type="InterPro" id="IPR004923">
    <property type="entry name" value="FTR1/Fip1/EfeU"/>
</dbReference>
<proteinExistence type="inferred from homology"/>
<accession>A0A5M7BH26</accession>
<dbReference type="Pfam" id="PF03239">
    <property type="entry name" value="FTR1"/>
    <property type="match status" value="1"/>
</dbReference>
<evidence type="ECO:0000256" key="1">
    <source>
        <dbReference type="ARBA" id="ARBA00004141"/>
    </source>
</evidence>